<dbReference type="EMBL" id="CAJNRD030001114">
    <property type="protein sequence ID" value="CAG5073421.1"/>
    <property type="molecule type" value="Genomic_DNA"/>
</dbReference>
<accession>A0A8J2EA64</accession>
<dbReference type="InterPro" id="IPR006612">
    <property type="entry name" value="THAP_Znf"/>
</dbReference>
<evidence type="ECO:0000256" key="2">
    <source>
        <dbReference type="ARBA" id="ARBA00022771"/>
    </source>
</evidence>
<evidence type="ECO:0000259" key="7">
    <source>
        <dbReference type="PROSITE" id="PS50950"/>
    </source>
</evidence>
<keyword evidence="3" id="KW-0862">Zinc</keyword>
<dbReference type="Proteomes" id="UP000786811">
    <property type="component" value="Unassembled WGS sequence"/>
</dbReference>
<dbReference type="Pfam" id="PF05485">
    <property type="entry name" value="THAP"/>
    <property type="match status" value="1"/>
</dbReference>
<dbReference type="SMART" id="SM00980">
    <property type="entry name" value="THAP"/>
    <property type="match status" value="1"/>
</dbReference>
<evidence type="ECO:0000313" key="8">
    <source>
        <dbReference type="EMBL" id="CAG5073421.1"/>
    </source>
</evidence>
<dbReference type="GO" id="GO:0008270">
    <property type="term" value="F:zinc ion binding"/>
    <property type="evidence" value="ECO:0007669"/>
    <property type="project" value="UniProtKB-KW"/>
</dbReference>
<dbReference type="SUPFAM" id="SSF57716">
    <property type="entry name" value="Glucocorticoid receptor-like (DNA-binding domain)"/>
    <property type="match status" value="1"/>
</dbReference>
<proteinExistence type="predicted"/>
<organism evidence="8 9">
    <name type="scientific">Cotesia congregata</name>
    <name type="common">Parasitoid wasp</name>
    <name type="synonym">Apanteles congregatus</name>
    <dbReference type="NCBI Taxonomy" id="51543"/>
    <lineage>
        <taxon>Eukaryota</taxon>
        <taxon>Metazoa</taxon>
        <taxon>Ecdysozoa</taxon>
        <taxon>Arthropoda</taxon>
        <taxon>Hexapoda</taxon>
        <taxon>Insecta</taxon>
        <taxon>Pterygota</taxon>
        <taxon>Neoptera</taxon>
        <taxon>Endopterygota</taxon>
        <taxon>Hymenoptera</taxon>
        <taxon>Apocrita</taxon>
        <taxon>Ichneumonoidea</taxon>
        <taxon>Braconidae</taxon>
        <taxon>Microgastrinae</taxon>
        <taxon>Cotesia</taxon>
    </lineage>
</organism>
<reference evidence="8" key="1">
    <citation type="submission" date="2021-04" db="EMBL/GenBank/DDBJ databases">
        <authorList>
            <person name="Chebbi M.A.C M."/>
        </authorList>
    </citation>
    <scope>NUCLEOTIDE SEQUENCE</scope>
</reference>
<gene>
    <name evidence="8" type="ORF">HICCMSTLAB_LOCUS364</name>
</gene>
<evidence type="ECO:0000313" key="9">
    <source>
        <dbReference type="Proteomes" id="UP000786811"/>
    </source>
</evidence>
<keyword evidence="2 5" id="KW-0863">Zinc-finger</keyword>
<dbReference type="AlphaFoldDB" id="A0A8J2EA64"/>
<dbReference type="OrthoDB" id="7656790at2759"/>
<evidence type="ECO:0000256" key="6">
    <source>
        <dbReference type="SAM" id="MobiDB-lite"/>
    </source>
</evidence>
<evidence type="ECO:0000256" key="4">
    <source>
        <dbReference type="ARBA" id="ARBA00023125"/>
    </source>
</evidence>
<keyword evidence="4 5" id="KW-0238">DNA-binding</keyword>
<dbReference type="PROSITE" id="PS50950">
    <property type="entry name" value="ZF_THAP"/>
    <property type="match status" value="1"/>
</dbReference>
<feature type="domain" description="THAP-type" evidence="7">
    <location>
        <begin position="1"/>
        <end position="76"/>
    </location>
</feature>
<feature type="region of interest" description="Disordered" evidence="6">
    <location>
        <begin position="87"/>
        <end position="109"/>
    </location>
</feature>
<keyword evidence="9" id="KW-1185">Reference proteome</keyword>
<name>A0A8J2EA64_COTCN</name>
<keyword evidence="1" id="KW-0479">Metal-binding</keyword>
<sequence>MGGCSFPDCHNSSEKGFKMLRFFYSVEMRSKWTSACKISKLITENSRLCEGHFSKGLFDCDNHLYKLKKNVTPDILIPSPGKPFDVFETDDDNDNHYSVKSNRHKSRVS</sequence>
<evidence type="ECO:0000256" key="3">
    <source>
        <dbReference type="ARBA" id="ARBA00022833"/>
    </source>
</evidence>
<evidence type="ECO:0000256" key="5">
    <source>
        <dbReference type="PROSITE-ProRule" id="PRU00309"/>
    </source>
</evidence>
<comment type="caution">
    <text evidence="8">The sequence shown here is derived from an EMBL/GenBank/DDBJ whole genome shotgun (WGS) entry which is preliminary data.</text>
</comment>
<dbReference type="GO" id="GO:0003677">
    <property type="term" value="F:DNA binding"/>
    <property type="evidence" value="ECO:0007669"/>
    <property type="project" value="UniProtKB-UniRule"/>
</dbReference>
<evidence type="ECO:0000256" key="1">
    <source>
        <dbReference type="ARBA" id="ARBA00022723"/>
    </source>
</evidence>
<protein>
    <recommendedName>
        <fullName evidence="7">THAP-type domain-containing protein</fullName>
    </recommendedName>
</protein>